<evidence type="ECO:0000313" key="3">
    <source>
        <dbReference type="EMBL" id="SHH82271.1"/>
    </source>
</evidence>
<feature type="signal peptide" evidence="1">
    <location>
        <begin position="1"/>
        <end position="25"/>
    </location>
</feature>
<dbReference type="SMART" id="SM00867">
    <property type="entry name" value="YceI"/>
    <property type="match status" value="1"/>
</dbReference>
<feature type="domain" description="Lipid/polyisoprenoid-binding YceI-like" evidence="2">
    <location>
        <begin position="30"/>
        <end position="186"/>
    </location>
</feature>
<evidence type="ECO:0000259" key="2">
    <source>
        <dbReference type="SMART" id="SM00867"/>
    </source>
</evidence>
<dbReference type="STRING" id="1195760.SAMN05444281_2201"/>
<feature type="chain" id="PRO_5009914597" evidence="1">
    <location>
        <begin position="26"/>
        <end position="187"/>
    </location>
</feature>
<reference evidence="4" key="1">
    <citation type="submission" date="2016-11" db="EMBL/GenBank/DDBJ databases">
        <authorList>
            <person name="Varghese N."/>
            <person name="Submissions S."/>
        </authorList>
    </citation>
    <scope>NUCLEOTIDE SEQUENCE [LARGE SCALE GENOMIC DNA]</scope>
    <source>
        <strain evidence="4">DSM 100572</strain>
    </source>
</reference>
<dbReference type="OrthoDB" id="951410at2"/>
<dbReference type="PANTHER" id="PTHR34406:SF1">
    <property type="entry name" value="PROTEIN YCEI"/>
    <property type="match status" value="1"/>
</dbReference>
<dbReference type="AlphaFoldDB" id="A0A1M5W498"/>
<dbReference type="PANTHER" id="PTHR34406">
    <property type="entry name" value="PROTEIN YCEI"/>
    <property type="match status" value="1"/>
</dbReference>
<dbReference type="EMBL" id="FQXQ01000004">
    <property type="protein sequence ID" value="SHH82271.1"/>
    <property type="molecule type" value="Genomic_DNA"/>
</dbReference>
<evidence type="ECO:0000313" key="4">
    <source>
        <dbReference type="Proteomes" id="UP000184109"/>
    </source>
</evidence>
<dbReference type="InterPro" id="IPR036761">
    <property type="entry name" value="TTHA0802/YceI-like_sf"/>
</dbReference>
<keyword evidence="1" id="KW-0732">Signal</keyword>
<sequence length="187" mass="20315">MKTTSIKSTVLAGFAFLALTVSAFAGGKDPIKVEKSTITWVGKKVTGEHSGTISFKEGEVKLKKGALVGGTFVVDMNSINVTDLEGEYKGKLEGHLKSDDFFGVEKFPEATFVITSVKGNVVKGDLTIKGHTEKESFTLTTKDNTISGNVVIDRTKFGIRYGSNSFFDNLKDKAINDEFELTLNIVF</sequence>
<keyword evidence="4" id="KW-1185">Reference proteome</keyword>
<dbReference type="Gene3D" id="2.40.128.110">
    <property type="entry name" value="Lipid/polyisoprenoid-binding, YceI-like"/>
    <property type="match status" value="1"/>
</dbReference>
<dbReference type="Proteomes" id="UP000184109">
    <property type="component" value="Unassembled WGS sequence"/>
</dbReference>
<dbReference type="RefSeq" id="WP_073121447.1">
    <property type="nucleotide sequence ID" value="NZ_BMEN01000004.1"/>
</dbReference>
<gene>
    <name evidence="3" type="ORF">SAMN05444281_2201</name>
</gene>
<protein>
    <submittedName>
        <fullName evidence="3">Polyisoprenoid-binding protein YceI</fullName>
    </submittedName>
</protein>
<proteinExistence type="predicted"/>
<accession>A0A1M5W498</accession>
<dbReference type="InterPro" id="IPR007372">
    <property type="entry name" value="Lipid/polyisoprenoid-bd_YceI"/>
</dbReference>
<evidence type="ECO:0000256" key="1">
    <source>
        <dbReference type="SAM" id="SignalP"/>
    </source>
</evidence>
<organism evidence="3 4">
    <name type="scientific">Wenyingzhuangia marina</name>
    <dbReference type="NCBI Taxonomy" id="1195760"/>
    <lineage>
        <taxon>Bacteria</taxon>
        <taxon>Pseudomonadati</taxon>
        <taxon>Bacteroidota</taxon>
        <taxon>Flavobacteriia</taxon>
        <taxon>Flavobacteriales</taxon>
        <taxon>Flavobacteriaceae</taxon>
        <taxon>Wenyingzhuangia</taxon>
    </lineage>
</organism>
<name>A0A1M5W498_9FLAO</name>
<dbReference type="SUPFAM" id="SSF101874">
    <property type="entry name" value="YceI-like"/>
    <property type="match status" value="1"/>
</dbReference>
<dbReference type="Pfam" id="PF04264">
    <property type="entry name" value="YceI"/>
    <property type="match status" value="1"/>
</dbReference>